<dbReference type="GO" id="GO:0035999">
    <property type="term" value="P:tetrahydrofolate interconversion"/>
    <property type="evidence" value="ECO:0007669"/>
    <property type="project" value="TreeGrafter"/>
</dbReference>
<keyword evidence="6" id="KW-0436">Ligase</keyword>
<dbReference type="EC" id="6.3.3.2" evidence="5"/>
<evidence type="ECO:0000256" key="5">
    <source>
        <dbReference type="RuleBase" id="RU361279"/>
    </source>
</evidence>
<feature type="binding site" evidence="4">
    <location>
        <position position="52"/>
    </location>
    <ligand>
        <name>substrate</name>
    </ligand>
</feature>
<name>A0A558R1L5_9SPHN</name>
<proteinExistence type="inferred from homology"/>
<evidence type="ECO:0000313" key="7">
    <source>
        <dbReference type="Proteomes" id="UP000318681"/>
    </source>
</evidence>
<reference evidence="6 7" key="1">
    <citation type="submission" date="2019-07" db="EMBL/GenBank/DDBJ databases">
        <title>Sphingomonas solaris sp. nov., isolated from a solar panel from Boston, Massachusetts.</title>
        <authorList>
            <person name="Tanner K."/>
            <person name="Pascual J."/>
            <person name="Mancuso C."/>
            <person name="Pereto J."/>
            <person name="Khalil A."/>
            <person name="Vilanova C."/>
        </authorList>
    </citation>
    <scope>NUCLEOTIDE SEQUENCE [LARGE SCALE GENOMIC DNA]</scope>
    <source>
        <strain evidence="6 7">R4DWN</strain>
    </source>
</reference>
<dbReference type="Pfam" id="PF01812">
    <property type="entry name" value="5-FTHF_cyc-lig"/>
    <property type="match status" value="1"/>
</dbReference>
<keyword evidence="5" id="KW-0479">Metal-binding</keyword>
<evidence type="ECO:0000313" key="6">
    <source>
        <dbReference type="EMBL" id="TVV73275.1"/>
    </source>
</evidence>
<evidence type="ECO:0000256" key="2">
    <source>
        <dbReference type="ARBA" id="ARBA00022741"/>
    </source>
</evidence>
<protein>
    <recommendedName>
        <fullName evidence="5">5-formyltetrahydrofolate cyclo-ligase</fullName>
        <ecNumber evidence="5">6.3.3.2</ecNumber>
    </recommendedName>
</protein>
<comment type="caution">
    <text evidence="6">The sequence shown here is derived from an EMBL/GenBank/DDBJ whole genome shotgun (WGS) entry which is preliminary data.</text>
</comment>
<evidence type="ECO:0000256" key="3">
    <source>
        <dbReference type="ARBA" id="ARBA00022840"/>
    </source>
</evidence>
<dbReference type="GO" id="GO:0009396">
    <property type="term" value="P:folic acid-containing compound biosynthetic process"/>
    <property type="evidence" value="ECO:0007669"/>
    <property type="project" value="TreeGrafter"/>
</dbReference>
<sequence length="186" mass="20356">MTKSDLRKSLRARRAALAADTGWQADLLVHTLFLADRVTSRFGVARCVSGYISDGEEVDPTPILFAAIDRGLTVALPHVAGRKSPMRFLRWEPGDVLVPGAFGLLQPRSDAAEVDPDLILTPLVGFDRRLARIGKGAGFYDRAFARLPDARRIGLAWSAQEADVVPTDPWDVPLHAVATETEWIEA</sequence>
<dbReference type="SUPFAM" id="SSF100950">
    <property type="entry name" value="NagB/RpiA/CoA transferase-like"/>
    <property type="match status" value="1"/>
</dbReference>
<dbReference type="EMBL" id="VNIM01000049">
    <property type="protein sequence ID" value="TVV73275.1"/>
    <property type="molecule type" value="Genomic_DNA"/>
</dbReference>
<organism evidence="6 7">
    <name type="scientific">Alterirhizorhabdus solaris</name>
    <dbReference type="NCBI Taxonomy" id="2529389"/>
    <lineage>
        <taxon>Bacteria</taxon>
        <taxon>Pseudomonadati</taxon>
        <taxon>Pseudomonadota</taxon>
        <taxon>Alphaproteobacteria</taxon>
        <taxon>Sphingomonadales</taxon>
        <taxon>Rhizorhabdaceae</taxon>
        <taxon>Alterirhizorhabdus</taxon>
    </lineage>
</organism>
<dbReference type="PANTHER" id="PTHR23407">
    <property type="entry name" value="ATPASE INHIBITOR/5-FORMYLTETRAHYDROFOLATE CYCLO-LIGASE"/>
    <property type="match status" value="1"/>
</dbReference>
<dbReference type="InterPro" id="IPR037171">
    <property type="entry name" value="NagB/RpiA_transferase-like"/>
</dbReference>
<dbReference type="Proteomes" id="UP000318681">
    <property type="component" value="Unassembled WGS sequence"/>
</dbReference>
<dbReference type="OrthoDB" id="9801938at2"/>
<dbReference type="PIRSF" id="PIRSF006806">
    <property type="entry name" value="FTHF_cligase"/>
    <property type="match status" value="1"/>
</dbReference>
<keyword evidence="7" id="KW-1185">Reference proteome</keyword>
<dbReference type="Gene3D" id="3.40.50.10420">
    <property type="entry name" value="NagB/RpiA/CoA transferase-like"/>
    <property type="match status" value="1"/>
</dbReference>
<feature type="binding site" evidence="4">
    <location>
        <begin position="132"/>
        <end position="140"/>
    </location>
    <ligand>
        <name>ATP</name>
        <dbReference type="ChEBI" id="CHEBI:30616"/>
    </ligand>
</feature>
<dbReference type="PANTHER" id="PTHR23407:SF1">
    <property type="entry name" value="5-FORMYLTETRAHYDROFOLATE CYCLO-LIGASE"/>
    <property type="match status" value="1"/>
</dbReference>
<dbReference type="GO" id="GO:0030272">
    <property type="term" value="F:5-formyltetrahydrofolate cyclo-ligase activity"/>
    <property type="evidence" value="ECO:0007669"/>
    <property type="project" value="UniProtKB-EC"/>
</dbReference>
<dbReference type="InterPro" id="IPR024185">
    <property type="entry name" value="FTHF_cligase-like_sf"/>
</dbReference>
<feature type="binding site" evidence="4">
    <location>
        <begin position="3"/>
        <end position="7"/>
    </location>
    <ligand>
        <name>ATP</name>
        <dbReference type="ChEBI" id="CHEBI:30616"/>
    </ligand>
</feature>
<evidence type="ECO:0000256" key="4">
    <source>
        <dbReference type="PIRSR" id="PIRSR006806-1"/>
    </source>
</evidence>
<dbReference type="AlphaFoldDB" id="A0A558R1L5"/>
<comment type="catalytic activity">
    <reaction evidence="5">
        <text>(6S)-5-formyl-5,6,7,8-tetrahydrofolate + ATP = (6R)-5,10-methenyltetrahydrofolate + ADP + phosphate</text>
        <dbReference type="Rhea" id="RHEA:10488"/>
        <dbReference type="ChEBI" id="CHEBI:30616"/>
        <dbReference type="ChEBI" id="CHEBI:43474"/>
        <dbReference type="ChEBI" id="CHEBI:57455"/>
        <dbReference type="ChEBI" id="CHEBI:57457"/>
        <dbReference type="ChEBI" id="CHEBI:456216"/>
        <dbReference type="EC" id="6.3.3.2"/>
    </reaction>
</comment>
<dbReference type="GO" id="GO:0005524">
    <property type="term" value="F:ATP binding"/>
    <property type="evidence" value="ECO:0007669"/>
    <property type="project" value="UniProtKB-KW"/>
</dbReference>
<keyword evidence="3 4" id="KW-0067">ATP-binding</keyword>
<dbReference type="RefSeq" id="WP_145152332.1">
    <property type="nucleotide sequence ID" value="NZ_VNIM01000049.1"/>
</dbReference>
<feature type="binding site" evidence="4">
    <location>
        <position position="57"/>
    </location>
    <ligand>
        <name>substrate</name>
    </ligand>
</feature>
<keyword evidence="5" id="KW-0460">Magnesium</keyword>
<dbReference type="NCBIfam" id="TIGR02727">
    <property type="entry name" value="MTHFS_bact"/>
    <property type="match status" value="1"/>
</dbReference>
<gene>
    <name evidence="6" type="ORF">FOY91_12550</name>
</gene>
<keyword evidence="2 4" id="KW-0547">Nucleotide-binding</keyword>
<evidence type="ECO:0000256" key="1">
    <source>
        <dbReference type="ARBA" id="ARBA00010638"/>
    </source>
</evidence>
<dbReference type="GO" id="GO:0046872">
    <property type="term" value="F:metal ion binding"/>
    <property type="evidence" value="ECO:0007669"/>
    <property type="project" value="UniProtKB-KW"/>
</dbReference>
<accession>A0A558R1L5</accession>
<dbReference type="InterPro" id="IPR002698">
    <property type="entry name" value="FTHF_cligase"/>
</dbReference>
<comment type="similarity">
    <text evidence="1 5">Belongs to the 5-formyltetrahydrofolate cyclo-ligase family.</text>
</comment>
<comment type="cofactor">
    <cofactor evidence="5">
        <name>Mg(2+)</name>
        <dbReference type="ChEBI" id="CHEBI:18420"/>
    </cofactor>
</comment>